<feature type="transmembrane region" description="Helical" evidence="1">
    <location>
        <begin position="538"/>
        <end position="559"/>
    </location>
</feature>
<keyword evidence="1" id="KW-0472">Membrane</keyword>
<feature type="transmembrane region" description="Helical" evidence="1">
    <location>
        <begin position="307"/>
        <end position="329"/>
    </location>
</feature>
<reference evidence="4 5" key="1">
    <citation type="submission" date="2014-03" db="EMBL/GenBank/DDBJ databases">
        <title>Genomics of Bifidobacteria.</title>
        <authorList>
            <person name="Ventura M."/>
            <person name="Milani C."/>
            <person name="Lugli G.A."/>
        </authorList>
    </citation>
    <scope>NUCLEOTIDE SEQUENCE [LARGE SCALE GENOMIC DNA]</scope>
    <source>
        <strain evidence="4 5">LMG 14934</strain>
    </source>
</reference>
<keyword evidence="1" id="KW-1133">Transmembrane helix</keyword>
<feature type="transmembrane region" description="Helical" evidence="1">
    <location>
        <begin position="7"/>
        <end position="31"/>
    </location>
</feature>
<feature type="domain" description="Predicted membrane protein YciQ-like C-terminal" evidence="3">
    <location>
        <begin position="341"/>
        <end position="619"/>
    </location>
</feature>
<comment type="caution">
    <text evidence="4">The sequence shown here is derived from an EMBL/GenBank/DDBJ whole genome shotgun (WGS) entry which is preliminary data.</text>
</comment>
<feature type="domain" description="DUF2207" evidence="2">
    <location>
        <begin position="40"/>
        <end position="262"/>
    </location>
</feature>
<evidence type="ECO:0000259" key="3">
    <source>
        <dbReference type="Pfam" id="PF20990"/>
    </source>
</evidence>
<proteinExistence type="predicted"/>
<gene>
    <name evidence="4" type="ORF">BSAE_0073</name>
</gene>
<keyword evidence="1" id="KW-0812">Transmembrane</keyword>
<accession>A0A087CZP4</accession>
<dbReference type="Pfam" id="PF09972">
    <property type="entry name" value="DUF2207"/>
    <property type="match status" value="1"/>
</dbReference>
<dbReference type="Proteomes" id="UP000029040">
    <property type="component" value="Unassembled WGS sequence"/>
</dbReference>
<evidence type="ECO:0000256" key="1">
    <source>
        <dbReference type="SAM" id="Phobius"/>
    </source>
</evidence>
<dbReference type="EMBL" id="JGZM01000002">
    <property type="protein sequence ID" value="KFI88744.1"/>
    <property type="molecule type" value="Genomic_DNA"/>
</dbReference>
<feature type="transmembrane region" description="Helical" evidence="1">
    <location>
        <begin position="514"/>
        <end position="532"/>
    </location>
</feature>
<dbReference type="InterPro" id="IPR048389">
    <property type="entry name" value="YciQ-like_C"/>
</dbReference>
<organism evidence="4 5">
    <name type="scientific">Bifidobacterium pullorum subsp. saeculare DSM 6531 = LMG 14934</name>
    <dbReference type="NCBI Taxonomy" id="1437611"/>
    <lineage>
        <taxon>Bacteria</taxon>
        <taxon>Bacillati</taxon>
        <taxon>Actinomycetota</taxon>
        <taxon>Actinomycetes</taxon>
        <taxon>Bifidobacteriales</taxon>
        <taxon>Bifidobacteriaceae</taxon>
        <taxon>Bifidobacterium</taxon>
    </lineage>
</organism>
<dbReference type="Pfam" id="PF20990">
    <property type="entry name" value="DUF2207_C"/>
    <property type="match status" value="1"/>
</dbReference>
<dbReference type="RefSeq" id="WP_051915841.1">
    <property type="nucleotide sequence ID" value="NZ_JDTM01000002.1"/>
</dbReference>
<dbReference type="InterPro" id="IPR018702">
    <property type="entry name" value="DUF2207"/>
</dbReference>
<evidence type="ECO:0000313" key="5">
    <source>
        <dbReference type="Proteomes" id="UP000029040"/>
    </source>
</evidence>
<sequence length="725" mass="76801">MSGKHAFGAAAAAAVITAIAALLATFIIVFGDDDAAMSYRSLDYEVTVQPDGDLEITQHVDLRLNEREDDDDNTVPWKQLYQQYRLDPDNLTAITGVSVTDASTGETYAQTDPRTPSGIGDDEWNASYARHWYIADVTGGADDPQPYTPDGDIREERVVEIGWNIPVTVESDSMRFDITMTFEGVTTAYDDVATFQWEPFGPSNQVPIGTVTGTVRLPDGGDGSLSRAWLHFSGTSETSRSNNVLQFTAYDVRAGQHLDLVAMVDVNATDGVVRTASGRAADRIIDDESRQERQWHESQQAAAIRRVVIWAVLAVVGVALIVWGVIASIRSNREADYRGGVEYWRDPPEISPASAARLLSIVQPDAAGDLQTRQMSSSVLSLADKRVIGVRPGPADLYDGSAAGDRSAAISAAQRFPAFSQTGGKLDDTATITLDPAVASGGVPAADLSQSEEAALGMLQAASKRCGSATFDLEQMNAAFEDDEDGYELQEAFDTACANEFALLGATRAVGGQALTAGILGVAVALATFLFSGAEQQLAVALVLGCPLLFGSAFVLCSMRRTGLTEEGRRLAGQVVGLKRYLEDFSDFSDRGVADLTLWDRYLVYAAAFGISDTVLKQLAEAYPELCDPSWLDSYATGHVVYWAYRPYWYAHTWSAGAVAPVADIASFSANVGNIGAHLDAGFADIASTFQAAAPGSSGVSGGSFSGGGFGGSAGGSGGGSFGGR</sequence>
<dbReference type="AlphaFoldDB" id="A0A087CZP4"/>
<name>A0A087CZP4_9BIFI</name>
<evidence type="ECO:0000313" key="4">
    <source>
        <dbReference type="EMBL" id="KFI88744.1"/>
    </source>
</evidence>
<protein>
    <submittedName>
        <fullName evidence="4">Putative membrane protein domain-contaning protein</fullName>
    </submittedName>
</protein>
<evidence type="ECO:0000259" key="2">
    <source>
        <dbReference type="Pfam" id="PF09972"/>
    </source>
</evidence>